<evidence type="ECO:0000256" key="1">
    <source>
        <dbReference type="ARBA" id="ARBA00010761"/>
    </source>
</evidence>
<dbReference type="Pfam" id="PF07650">
    <property type="entry name" value="KH_2"/>
    <property type="match status" value="1"/>
</dbReference>
<dbReference type="GO" id="GO:0022627">
    <property type="term" value="C:cytosolic small ribosomal subunit"/>
    <property type="evidence" value="ECO:0007669"/>
    <property type="project" value="TreeGrafter"/>
</dbReference>
<dbReference type="HAMAP" id="MF_01309_B">
    <property type="entry name" value="Ribosomal_uS3_B"/>
    <property type="match status" value="1"/>
</dbReference>
<dbReference type="Proteomes" id="UP000198519">
    <property type="component" value="Unassembled WGS sequence"/>
</dbReference>
<dbReference type="PROSITE" id="PS50084">
    <property type="entry name" value="KH_TYPE_1"/>
    <property type="match status" value="1"/>
</dbReference>
<dbReference type="InterPro" id="IPR057258">
    <property type="entry name" value="Ribosomal_uS3"/>
</dbReference>
<dbReference type="SUPFAM" id="SSF54821">
    <property type="entry name" value="Ribosomal protein S3 C-terminal domain"/>
    <property type="match status" value="1"/>
</dbReference>
<dbReference type="Gene3D" id="3.30.300.20">
    <property type="match status" value="1"/>
</dbReference>
<keyword evidence="5 8" id="KW-0687">Ribonucleoprotein</keyword>
<evidence type="ECO:0000313" key="12">
    <source>
        <dbReference type="Proteomes" id="UP000198519"/>
    </source>
</evidence>
<accession>A0A1I4SLA6</accession>
<dbReference type="GO" id="GO:0003729">
    <property type="term" value="F:mRNA binding"/>
    <property type="evidence" value="ECO:0007669"/>
    <property type="project" value="UniProtKB-UniRule"/>
</dbReference>
<dbReference type="InterPro" id="IPR009019">
    <property type="entry name" value="KH_sf_prok-type"/>
</dbReference>
<dbReference type="PANTHER" id="PTHR11760">
    <property type="entry name" value="30S/40S RIBOSOMAL PROTEIN S3"/>
    <property type="match status" value="1"/>
</dbReference>
<proteinExistence type="inferred from homology"/>
<dbReference type="AlphaFoldDB" id="A0A1I4SLA6"/>
<dbReference type="RefSeq" id="WP_092025519.1">
    <property type="nucleotide sequence ID" value="NZ_FOUE01000005.1"/>
</dbReference>
<dbReference type="InterPro" id="IPR018280">
    <property type="entry name" value="Ribosomal_uS3_CS"/>
</dbReference>
<evidence type="ECO:0000256" key="5">
    <source>
        <dbReference type="ARBA" id="ARBA00023274"/>
    </source>
</evidence>
<dbReference type="OrthoDB" id="9806396at2"/>
<dbReference type="FunFam" id="3.30.1140.32:FF:000001">
    <property type="entry name" value="30S ribosomal protein S3"/>
    <property type="match status" value="1"/>
</dbReference>
<keyword evidence="12" id="KW-1185">Reference proteome</keyword>
<dbReference type="InterPro" id="IPR015946">
    <property type="entry name" value="KH_dom-like_a/b"/>
</dbReference>
<dbReference type="SMART" id="SM00322">
    <property type="entry name" value="KH"/>
    <property type="match status" value="1"/>
</dbReference>
<organism evidence="11 12">
    <name type="scientific">Marinobacter zhejiangensis</name>
    <dbReference type="NCBI Taxonomy" id="488535"/>
    <lineage>
        <taxon>Bacteria</taxon>
        <taxon>Pseudomonadati</taxon>
        <taxon>Pseudomonadota</taxon>
        <taxon>Gammaproteobacteria</taxon>
        <taxon>Pseudomonadales</taxon>
        <taxon>Marinobacteraceae</taxon>
        <taxon>Marinobacter</taxon>
    </lineage>
</organism>
<evidence type="ECO:0000313" key="11">
    <source>
        <dbReference type="EMBL" id="SFM65063.1"/>
    </source>
</evidence>
<dbReference type="Pfam" id="PF00189">
    <property type="entry name" value="Ribosomal_S3_C"/>
    <property type="match status" value="1"/>
</dbReference>
<comment type="subunit">
    <text evidence="8">Part of the 30S ribosomal subunit. Forms a tight complex with proteins S10 and S14.</text>
</comment>
<dbReference type="STRING" id="488535.SAMN04487963_3276"/>
<dbReference type="InterPro" id="IPR004044">
    <property type="entry name" value="KH_dom_type_2"/>
</dbReference>
<evidence type="ECO:0000256" key="2">
    <source>
        <dbReference type="ARBA" id="ARBA00022730"/>
    </source>
</evidence>
<dbReference type="SUPFAM" id="SSF54814">
    <property type="entry name" value="Prokaryotic type KH domain (KH-domain type II)"/>
    <property type="match status" value="1"/>
</dbReference>
<dbReference type="PANTHER" id="PTHR11760:SF19">
    <property type="entry name" value="SMALL RIBOSOMAL SUBUNIT PROTEIN US3C"/>
    <property type="match status" value="1"/>
</dbReference>
<dbReference type="PROSITE" id="PS50823">
    <property type="entry name" value="KH_TYPE_2"/>
    <property type="match status" value="1"/>
</dbReference>
<evidence type="ECO:0000256" key="9">
    <source>
        <dbReference type="RuleBase" id="RU003624"/>
    </source>
</evidence>
<dbReference type="Gene3D" id="3.30.1140.32">
    <property type="entry name" value="Ribosomal protein S3, C-terminal domain"/>
    <property type="match status" value="1"/>
</dbReference>
<keyword evidence="2 8" id="KW-0699">rRNA-binding</keyword>
<keyword evidence="3 8" id="KW-0694">RNA-binding</keyword>
<dbReference type="InterPro" id="IPR001351">
    <property type="entry name" value="Ribosomal_uS3_C"/>
</dbReference>
<dbReference type="InterPro" id="IPR004087">
    <property type="entry name" value="KH_dom"/>
</dbReference>
<evidence type="ECO:0000256" key="8">
    <source>
        <dbReference type="HAMAP-Rule" id="MF_01309"/>
    </source>
</evidence>
<evidence type="ECO:0000256" key="7">
    <source>
        <dbReference type="ARBA" id="ARBA00035257"/>
    </source>
</evidence>
<comment type="similarity">
    <text evidence="1 8 9">Belongs to the universal ribosomal protein uS3 family.</text>
</comment>
<evidence type="ECO:0000256" key="6">
    <source>
        <dbReference type="ARBA" id="ARBA00024998"/>
    </source>
</evidence>
<dbReference type="GO" id="GO:0006412">
    <property type="term" value="P:translation"/>
    <property type="evidence" value="ECO:0007669"/>
    <property type="project" value="UniProtKB-UniRule"/>
</dbReference>
<keyword evidence="4 8" id="KW-0689">Ribosomal protein</keyword>
<dbReference type="CDD" id="cd02412">
    <property type="entry name" value="KH-II_30S_S3"/>
    <property type="match status" value="1"/>
</dbReference>
<evidence type="ECO:0000256" key="4">
    <source>
        <dbReference type="ARBA" id="ARBA00022980"/>
    </source>
</evidence>
<dbReference type="FunFam" id="3.30.300.20:FF:000001">
    <property type="entry name" value="30S ribosomal protein S3"/>
    <property type="match status" value="1"/>
</dbReference>
<dbReference type="GO" id="GO:0019843">
    <property type="term" value="F:rRNA binding"/>
    <property type="evidence" value="ECO:0007669"/>
    <property type="project" value="UniProtKB-UniRule"/>
</dbReference>
<reference evidence="12" key="1">
    <citation type="submission" date="2016-10" db="EMBL/GenBank/DDBJ databases">
        <authorList>
            <person name="Varghese N."/>
            <person name="Submissions S."/>
        </authorList>
    </citation>
    <scope>NUCLEOTIDE SEQUENCE [LARGE SCALE GENOMIC DNA]</scope>
    <source>
        <strain evidence="12">CGMCC 1.7061</strain>
    </source>
</reference>
<name>A0A1I4SLA6_9GAMM</name>
<dbReference type="EMBL" id="FOUE01000005">
    <property type="protein sequence ID" value="SFM65063.1"/>
    <property type="molecule type" value="Genomic_DNA"/>
</dbReference>
<dbReference type="PROSITE" id="PS00548">
    <property type="entry name" value="RIBOSOMAL_S3"/>
    <property type="match status" value="1"/>
</dbReference>
<sequence>MGHKVNPNGIRLGVIKEHNSVWYAEKKEYAKNLLNDIQVREFLDKRLEKASVSKIVIERPAQNARITIHTARPGIVIGKKGEDVDRLRREVSDMMGVPVHINIEEVRKPDLDARLVAQNVAGQLERRVMFRRAMKRAVQNAMRQGAKGIKIQVGGRLGGAEIARSEWYREGRVPLHTLRADIDYATYEAHTTYGVIGVKVWIFKGEILGGMDQVRADKNASRKKASK</sequence>
<dbReference type="GO" id="GO:0003735">
    <property type="term" value="F:structural constituent of ribosome"/>
    <property type="evidence" value="ECO:0007669"/>
    <property type="project" value="InterPro"/>
</dbReference>
<comment type="function">
    <text evidence="6 8">Binds the lower part of the 30S subunit head. Binds mRNA in the 70S ribosome, positioning it for translation.</text>
</comment>
<evidence type="ECO:0000256" key="3">
    <source>
        <dbReference type="ARBA" id="ARBA00022884"/>
    </source>
</evidence>
<gene>
    <name evidence="8" type="primary">rpsC</name>
    <name evidence="11" type="ORF">SAMN04487963_3276</name>
</gene>
<dbReference type="InterPro" id="IPR005704">
    <property type="entry name" value="Ribosomal_uS3_bac-typ"/>
</dbReference>
<feature type="domain" description="KH type-2" evidence="10">
    <location>
        <begin position="39"/>
        <end position="107"/>
    </location>
</feature>
<dbReference type="NCBIfam" id="TIGR01009">
    <property type="entry name" value="rpsC_bact"/>
    <property type="match status" value="1"/>
</dbReference>
<dbReference type="InterPro" id="IPR036419">
    <property type="entry name" value="Ribosomal_S3_C_sf"/>
</dbReference>
<evidence type="ECO:0000259" key="10">
    <source>
        <dbReference type="PROSITE" id="PS50823"/>
    </source>
</evidence>
<protein>
    <recommendedName>
        <fullName evidence="7 8">Small ribosomal subunit protein uS3</fullName>
    </recommendedName>
</protein>